<protein>
    <submittedName>
        <fullName evidence="3">Uncharacterized protein LOC110990806</fullName>
    </submittedName>
</protein>
<keyword evidence="1" id="KW-0175">Coiled coil</keyword>
<feature type="coiled-coil region" evidence="1">
    <location>
        <begin position="54"/>
        <end position="108"/>
    </location>
</feature>
<gene>
    <name evidence="3" type="primary">LOC110990806</name>
</gene>
<dbReference type="PANTHER" id="PTHR37558:SF1">
    <property type="entry name" value="HTH CENPB-TYPE DOMAIN-CONTAINING PROTEIN"/>
    <property type="match status" value="1"/>
</dbReference>
<dbReference type="Proteomes" id="UP000694845">
    <property type="component" value="Unplaced"/>
</dbReference>
<accession>A0A8B8A2J9</accession>
<dbReference type="KEGG" id="aplc:110990806"/>
<dbReference type="OMA" id="FRMANKS"/>
<dbReference type="GeneID" id="110990806"/>
<name>A0A8B8A2J9_ACAPL</name>
<organism evidence="2 3">
    <name type="scientific">Acanthaster planci</name>
    <name type="common">Crown-of-thorns starfish</name>
    <dbReference type="NCBI Taxonomy" id="133434"/>
    <lineage>
        <taxon>Eukaryota</taxon>
        <taxon>Metazoa</taxon>
        <taxon>Echinodermata</taxon>
        <taxon>Eleutherozoa</taxon>
        <taxon>Asterozoa</taxon>
        <taxon>Asteroidea</taxon>
        <taxon>Valvatacea</taxon>
        <taxon>Valvatida</taxon>
        <taxon>Acanthasteridae</taxon>
        <taxon>Acanthaster</taxon>
    </lineage>
</organism>
<evidence type="ECO:0000313" key="2">
    <source>
        <dbReference type="Proteomes" id="UP000694845"/>
    </source>
</evidence>
<dbReference type="AlphaFoldDB" id="A0A8B8A2J9"/>
<evidence type="ECO:0000256" key="1">
    <source>
        <dbReference type="SAM" id="Coils"/>
    </source>
</evidence>
<dbReference type="OrthoDB" id="6157326at2759"/>
<evidence type="ECO:0000313" key="3">
    <source>
        <dbReference type="RefSeq" id="XP_022111597.1"/>
    </source>
</evidence>
<reference evidence="3" key="1">
    <citation type="submission" date="2025-08" db="UniProtKB">
        <authorList>
            <consortium name="RefSeq"/>
        </authorList>
    </citation>
    <scope>IDENTIFICATION</scope>
</reference>
<sequence>MESDGKKSIRFYPGLDVLLLREIVADIPQNKSMWEAINKKLNDVLKERNAYVTLRACKDRLRHLQEAHRRQEMNSLQASGTDEEYDERAQLLTELAELDEERKKAKETSGKDTHAKEIQGKEIRMAAMESLAGTSKMNTDGNIREEYIKNMNRLL</sequence>
<dbReference type="PANTHER" id="PTHR37558">
    <property type="entry name" value="HTH CENPB-TYPE DOMAIN-CONTAINING PROTEIN"/>
    <property type="match status" value="1"/>
</dbReference>
<keyword evidence="2" id="KW-1185">Reference proteome</keyword>
<dbReference type="RefSeq" id="XP_022111597.1">
    <property type="nucleotide sequence ID" value="XM_022255905.1"/>
</dbReference>
<proteinExistence type="predicted"/>